<comment type="caution">
    <text evidence="1">The sequence shown here is derived from an EMBL/GenBank/DDBJ whole genome shotgun (WGS) entry which is preliminary data.</text>
</comment>
<organism evidence="1 2">
    <name type="scientific">Halogeometricum salsisoli</name>
    <dbReference type="NCBI Taxonomy" id="2950536"/>
    <lineage>
        <taxon>Archaea</taxon>
        <taxon>Methanobacteriati</taxon>
        <taxon>Methanobacteriota</taxon>
        <taxon>Stenosarchaea group</taxon>
        <taxon>Halobacteria</taxon>
        <taxon>Halobacteriales</taxon>
        <taxon>Haloferacaceae</taxon>
        <taxon>Halogeometricum</taxon>
    </lineage>
</organism>
<evidence type="ECO:0000313" key="2">
    <source>
        <dbReference type="Proteomes" id="UP001257060"/>
    </source>
</evidence>
<dbReference type="Pfam" id="PF04134">
    <property type="entry name" value="DCC1-like"/>
    <property type="match status" value="1"/>
</dbReference>
<accession>A0ABU2GG33</accession>
<dbReference type="EMBL" id="JAMQOP010000002">
    <property type="protein sequence ID" value="MDS0299762.1"/>
    <property type="molecule type" value="Genomic_DNA"/>
</dbReference>
<gene>
    <name evidence="1" type="ORF">NDI76_13515</name>
</gene>
<dbReference type="RefSeq" id="WP_310924617.1">
    <property type="nucleotide sequence ID" value="NZ_JAMQOP010000002.1"/>
</dbReference>
<dbReference type="Proteomes" id="UP001257060">
    <property type="component" value="Unassembled WGS sequence"/>
</dbReference>
<dbReference type="InterPro" id="IPR007263">
    <property type="entry name" value="DCC1-like"/>
</dbReference>
<proteinExistence type="predicted"/>
<evidence type="ECO:0000313" key="1">
    <source>
        <dbReference type="EMBL" id="MDS0299762.1"/>
    </source>
</evidence>
<name>A0ABU2GG33_9EURY</name>
<sequence>MTRPTLVYDDDCGFCTWCAEWLDDNANVRIVGFSELDDSLRERLPPSYENCAHLLVGEERYSCGASIEESLLRTEYGRFARPLVSKLREYGAYRNAREWAYRRGADNRDVLGKFLSKPTRA</sequence>
<protein>
    <submittedName>
        <fullName evidence="1">DUF393 domain-containing protein</fullName>
    </submittedName>
</protein>
<keyword evidence="2" id="KW-1185">Reference proteome</keyword>
<reference evidence="1 2" key="1">
    <citation type="submission" date="2022-06" db="EMBL/GenBank/DDBJ databases">
        <title>Halogeometricum sp. a new haloarchaeum isolate from saline soil.</title>
        <authorList>
            <person name="Strakova D."/>
            <person name="Galisteo C."/>
            <person name="Sanchez-Porro C."/>
            <person name="Ventosa A."/>
        </authorList>
    </citation>
    <scope>NUCLEOTIDE SEQUENCE [LARGE SCALE GENOMIC DNA]</scope>
    <source>
        <strain evidence="1 2">S1BR25-6</strain>
    </source>
</reference>